<evidence type="ECO:0000256" key="4">
    <source>
        <dbReference type="ARBA" id="ARBA00022833"/>
    </source>
</evidence>
<dbReference type="InterPro" id="IPR012337">
    <property type="entry name" value="RNaseH-like_sf"/>
</dbReference>
<feature type="compositionally biased region" description="Basic and acidic residues" evidence="6">
    <location>
        <begin position="553"/>
        <end position="566"/>
    </location>
</feature>
<sequence length="881" mass="98972">MIAIDMMSYRTSEHQGMQRFVQALNNKYQLPNRETLKTSLVPNYYSKLKNKLSMELSDCNFVSITTDMWTSASNEGILAVTCHYIQEGKLVSPLLRVMKIEGSHNAEAMAQIVGIVTDNAASMVNTASNLRLRHLPCFAHSLNLSVQDSFKVESFEKILSKCKAIATFFRSSTLASDTLRRIQKRSGKPELKLVQEVETRWNSSFFMLKRISMIRTELVIAMNECPRAPPTLTAENFEAIDEILKLLEPFELATTTVSGEHFITSSLIIPLTRGILMKLTSFENNLITDEGKDVLKSLTNSVKSRLKPYTTRTAAILATILDARFKKYGFLLSQDADHAMQLLQKEYASYLASKSKAAEPLILPEPSTHIASTSKIDELLFFSSDNQQVSTPVSDAIIDIRQYIEKPVIDRNDKYQNPQQTAENYGTLQKTSEESMENKKPESLEKVADSLKSMQNTRDSRKSYENAADQQPEQPPSDSTHDEGNVSQSSQLSFDGPRADSNDESMEKLINTLERSHSESSSSETDDPPELNIDEQGSDTDTPDTIKNSSTFEQKKKLGENSETSKFESAYKTLAMPSHVTARILNFRQNEASSGEESPSISNTHSPQNILQTSVDIHPQALSLLPQRNQQISPKSPVPKRKRTNEIPPQKLDEIQTVVDMDTDTNTGEFQTPKKFSTNFVKILRQKAVRSLNTKNRFEVLSESESENDEQHKDPPVKKGGDSKPQAPPKPKPPTTGANSTKTAKKSVMPPIVVEGTTDNHANLKKDLKNIITGPYTVKYTTNSTILFVEKQQDYSDLITSIREAKIPFHTYTSRAEKSHAFVLRGLTNGTEKEHIEEDLIQSYDIKPREIYQMSTKNRPLFLVVTDPAITLDFLNKNIMI</sequence>
<keyword evidence="5" id="KW-0539">Nucleus</keyword>
<evidence type="ECO:0000256" key="1">
    <source>
        <dbReference type="ARBA" id="ARBA00004123"/>
    </source>
</evidence>
<dbReference type="PANTHER" id="PTHR46481">
    <property type="entry name" value="ZINC FINGER BED DOMAIN-CONTAINING PROTEIN 4"/>
    <property type="match status" value="1"/>
</dbReference>
<feature type="compositionally biased region" description="Basic and acidic residues" evidence="6">
    <location>
        <begin position="497"/>
        <end position="507"/>
    </location>
</feature>
<evidence type="ECO:0000313" key="8">
    <source>
        <dbReference type="Proteomes" id="UP001153636"/>
    </source>
</evidence>
<accession>A0A9P0GE38</accession>
<feature type="compositionally biased region" description="Polar residues" evidence="6">
    <location>
        <begin position="543"/>
        <end position="552"/>
    </location>
</feature>
<dbReference type="GO" id="GO:0005634">
    <property type="term" value="C:nucleus"/>
    <property type="evidence" value="ECO:0007669"/>
    <property type="project" value="UniProtKB-SubCell"/>
</dbReference>
<evidence type="ECO:0000256" key="5">
    <source>
        <dbReference type="ARBA" id="ARBA00023242"/>
    </source>
</evidence>
<gene>
    <name evidence="7" type="ORF">PSYICH_LOCUS7360</name>
</gene>
<dbReference type="AlphaFoldDB" id="A0A9P0GE38"/>
<dbReference type="SUPFAM" id="SSF53098">
    <property type="entry name" value="Ribonuclease H-like"/>
    <property type="match status" value="1"/>
</dbReference>
<comment type="subcellular location">
    <subcellularLocation>
        <location evidence="1">Nucleus</location>
    </subcellularLocation>
</comment>
<evidence type="ECO:0000256" key="3">
    <source>
        <dbReference type="ARBA" id="ARBA00022771"/>
    </source>
</evidence>
<dbReference type="GO" id="GO:0008270">
    <property type="term" value="F:zinc ion binding"/>
    <property type="evidence" value="ECO:0007669"/>
    <property type="project" value="UniProtKB-KW"/>
</dbReference>
<dbReference type="InterPro" id="IPR052035">
    <property type="entry name" value="ZnF_BED_domain_contain"/>
</dbReference>
<dbReference type="OrthoDB" id="10060245at2759"/>
<dbReference type="PANTHER" id="PTHR46481:SF10">
    <property type="entry name" value="ZINC FINGER BED DOMAIN-CONTAINING PROTEIN 39"/>
    <property type="match status" value="1"/>
</dbReference>
<feature type="compositionally biased region" description="Acidic residues" evidence="6">
    <location>
        <begin position="524"/>
        <end position="542"/>
    </location>
</feature>
<feature type="compositionally biased region" description="Basic and acidic residues" evidence="6">
    <location>
        <begin position="709"/>
        <end position="722"/>
    </location>
</feature>
<feature type="region of interest" description="Disordered" evidence="6">
    <location>
        <begin position="700"/>
        <end position="748"/>
    </location>
</feature>
<evidence type="ECO:0000256" key="6">
    <source>
        <dbReference type="SAM" id="MobiDB-lite"/>
    </source>
</evidence>
<reference evidence="7" key="1">
    <citation type="submission" date="2022-01" db="EMBL/GenBank/DDBJ databases">
        <authorList>
            <person name="King R."/>
        </authorList>
    </citation>
    <scope>NUCLEOTIDE SEQUENCE</scope>
</reference>
<proteinExistence type="predicted"/>
<feature type="compositionally biased region" description="Basic and acidic residues" evidence="6">
    <location>
        <begin position="431"/>
        <end position="449"/>
    </location>
</feature>
<evidence type="ECO:0000313" key="7">
    <source>
        <dbReference type="EMBL" id="CAH1106445.1"/>
    </source>
</evidence>
<evidence type="ECO:0000256" key="2">
    <source>
        <dbReference type="ARBA" id="ARBA00022723"/>
    </source>
</evidence>
<organism evidence="7 8">
    <name type="scientific">Psylliodes chrysocephalus</name>
    <dbReference type="NCBI Taxonomy" id="3402493"/>
    <lineage>
        <taxon>Eukaryota</taxon>
        <taxon>Metazoa</taxon>
        <taxon>Ecdysozoa</taxon>
        <taxon>Arthropoda</taxon>
        <taxon>Hexapoda</taxon>
        <taxon>Insecta</taxon>
        <taxon>Pterygota</taxon>
        <taxon>Neoptera</taxon>
        <taxon>Endopterygota</taxon>
        <taxon>Coleoptera</taxon>
        <taxon>Polyphaga</taxon>
        <taxon>Cucujiformia</taxon>
        <taxon>Chrysomeloidea</taxon>
        <taxon>Chrysomelidae</taxon>
        <taxon>Galerucinae</taxon>
        <taxon>Alticini</taxon>
        <taxon>Psylliodes</taxon>
    </lineage>
</organism>
<feature type="region of interest" description="Disordered" evidence="6">
    <location>
        <begin position="411"/>
        <end position="566"/>
    </location>
</feature>
<keyword evidence="2" id="KW-0479">Metal-binding</keyword>
<feature type="region of interest" description="Disordered" evidence="6">
    <location>
        <begin position="624"/>
        <end position="653"/>
    </location>
</feature>
<protein>
    <submittedName>
        <fullName evidence="7">Uncharacterized protein</fullName>
    </submittedName>
</protein>
<name>A0A9P0GE38_9CUCU</name>
<keyword evidence="3" id="KW-0863">Zinc-finger</keyword>
<keyword evidence="4" id="KW-0862">Zinc</keyword>
<feature type="compositionally biased region" description="Polar residues" evidence="6">
    <location>
        <begin position="415"/>
        <end position="430"/>
    </location>
</feature>
<dbReference type="EMBL" id="OV651814">
    <property type="protein sequence ID" value="CAH1106445.1"/>
    <property type="molecule type" value="Genomic_DNA"/>
</dbReference>
<keyword evidence="8" id="KW-1185">Reference proteome</keyword>
<dbReference type="Proteomes" id="UP001153636">
    <property type="component" value="Chromosome 2"/>
</dbReference>
<feature type="compositionally biased region" description="Polar residues" evidence="6">
    <location>
        <begin position="468"/>
        <end position="478"/>
    </location>
</feature>